<comment type="catalytic activity">
    <reaction evidence="6">
        <text>a purine 2'-deoxyribonucleoside 5'-phosphate + H2O = a purine nucleobase + 2-deoxy-D-ribose 5-phosphate</text>
        <dbReference type="Rhea" id="RHEA:51132"/>
        <dbReference type="ChEBI" id="CHEBI:15377"/>
        <dbReference type="ChEBI" id="CHEBI:26386"/>
        <dbReference type="ChEBI" id="CHEBI:62877"/>
        <dbReference type="ChEBI" id="CHEBI:142198"/>
    </reaction>
</comment>
<feature type="binding site" description="in other chain" evidence="6">
    <location>
        <position position="83"/>
    </location>
    <ligand>
        <name>substrate</name>
        <note>ligand shared between homodimeric partners</note>
    </ligand>
</feature>
<reference evidence="7 8" key="1">
    <citation type="journal article" date="2016" name="Nat. Commun.">
        <title>Thousands of microbial genomes shed light on interconnected biogeochemical processes in an aquifer system.</title>
        <authorList>
            <person name="Anantharaman K."/>
            <person name="Brown C.T."/>
            <person name="Hug L.A."/>
            <person name="Sharon I."/>
            <person name="Castelle C.J."/>
            <person name="Probst A.J."/>
            <person name="Thomas B.C."/>
            <person name="Singh A."/>
            <person name="Wilkins M.J."/>
            <person name="Karaoz U."/>
            <person name="Brodie E.L."/>
            <person name="Williams K.H."/>
            <person name="Hubbard S.S."/>
            <person name="Banfield J.F."/>
        </authorList>
    </citation>
    <scope>NUCLEOTIDE SEQUENCE [LARGE SCALE GENOMIC DNA]</scope>
</reference>
<comment type="catalytic activity">
    <reaction evidence="6">
        <text>a pyrimidine 2'-deoxyribonucleoside 5'-phosphate + H2O = a pyrimidine nucleobase + 2-deoxy-D-ribose 5-phosphate</text>
        <dbReference type="Rhea" id="RHEA:57852"/>
        <dbReference type="ChEBI" id="CHEBI:15377"/>
        <dbReference type="ChEBI" id="CHEBI:26432"/>
        <dbReference type="ChEBI" id="CHEBI:62877"/>
        <dbReference type="ChEBI" id="CHEBI:142209"/>
    </reaction>
</comment>
<gene>
    <name evidence="7" type="ORF">A3A38_04715</name>
</gene>
<dbReference type="Gene3D" id="3.40.50.450">
    <property type="match status" value="1"/>
</dbReference>
<dbReference type="InterPro" id="IPR028607">
    <property type="entry name" value="DNPH1"/>
</dbReference>
<comment type="catalytic activity">
    <reaction evidence="5">
        <text>5-hydroxymethyl-dUMP + H2O = 5-hydroxymethyluracil + 2-deoxy-D-ribose 5-phosphate</text>
        <dbReference type="Rhea" id="RHEA:77099"/>
        <dbReference type="ChEBI" id="CHEBI:15377"/>
        <dbReference type="ChEBI" id="CHEBI:16964"/>
        <dbReference type="ChEBI" id="CHEBI:62877"/>
        <dbReference type="ChEBI" id="CHEBI:90409"/>
    </reaction>
    <physiologicalReaction direction="left-to-right" evidence="5">
        <dbReference type="Rhea" id="RHEA:77100"/>
    </physiologicalReaction>
</comment>
<dbReference type="FunFam" id="3.40.50.450:FF:000019">
    <property type="entry name" value="2'-deoxynucleoside 5'-phosphate N-hydrolase 1"/>
    <property type="match status" value="1"/>
</dbReference>
<dbReference type="InterPro" id="IPR007710">
    <property type="entry name" value="Nucleoside_deoxyribTrfase"/>
</dbReference>
<dbReference type="GO" id="GO:0042802">
    <property type="term" value="F:identical protein binding"/>
    <property type="evidence" value="ECO:0007669"/>
    <property type="project" value="UniProtKB-ARBA"/>
</dbReference>
<dbReference type="PANTHER" id="PTHR15364">
    <property type="entry name" value="2'-DEOXYNUCLEOSIDE 5'-PHOSPHATE N-HYDROLASE 1"/>
    <property type="match status" value="1"/>
</dbReference>
<keyword evidence="3 6" id="KW-0546">Nucleotide metabolism</keyword>
<sequence length="142" mass="15925">MNIYFAGSIRAGRQDKELYFEIIQHLKKYGTVLTEHVGDKTLSEMGEDGPTDESIHDRDIAWLKQSNVLVAEVTTPSLGVGYEIAKADDLDIAILCLFREDTGKRLSGMINGNNRIRVVRYQSSDEIEAIVANFFATIETKI</sequence>
<keyword evidence="2 6" id="KW-0378">Hydrolase</keyword>
<comment type="function">
    <text evidence="6">Catalyzes the cleavage of the N-glycosidic bond of deoxyribonucleoside 5'-monophosphates to yield deoxyribose 5-phosphate and a purine or pyrimidine base.</text>
</comment>
<comment type="subunit">
    <text evidence="1 6">Monomer and homodimer.</text>
</comment>
<dbReference type="EC" id="3.2.2.-" evidence="6"/>
<dbReference type="EMBL" id="MFLY01000007">
    <property type="protein sequence ID" value="OGG73173.1"/>
    <property type="molecule type" value="Genomic_DNA"/>
</dbReference>
<dbReference type="GO" id="GO:0070694">
    <property type="term" value="F:5-hydroxymethyl-dUMP N-hydrolase activity"/>
    <property type="evidence" value="ECO:0007669"/>
    <property type="project" value="InterPro"/>
</dbReference>
<accession>A0A1F6EHS2</accession>
<feature type="binding site" evidence="6">
    <location>
        <begin position="107"/>
        <end position="109"/>
    </location>
    <ligand>
        <name>substrate</name>
        <note>ligand shared between homodimeric partners</note>
    </ligand>
</feature>
<proteinExistence type="inferred from homology"/>
<dbReference type="AlphaFoldDB" id="A0A1F6EHS2"/>
<dbReference type="PANTHER" id="PTHR15364:SF0">
    <property type="entry name" value="2'-DEOXYNUCLEOSIDE 5'-PHOSPHATE N-HYDROLASE 1"/>
    <property type="match status" value="1"/>
</dbReference>
<organism evidence="7 8">
    <name type="scientific">Candidatus Kaiserbacteria bacterium RIFCSPLOWO2_01_FULL_53_17</name>
    <dbReference type="NCBI Taxonomy" id="1798511"/>
    <lineage>
        <taxon>Bacteria</taxon>
        <taxon>Candidatus Kaiseribacteriota</taxon>
    </lineage>
</organism>
<dbReference type="GO" id="GO:0009116">
    <property type="term" value="P:nucleoside metabolic process"/>
    <property type="evidence" value="ECO:0007669"/>
    <property type="project" value="UniProtKB-UniRule"/>
</dbReference>
<evidence type="ECO:0000313" key="8">
    <source>
        <dbReference type="Proteomes" id="UP000177306"/>
    </source>
</evidence>
<dbReference type="GO" id="GO:0009159">
    <property type="term" value="P:deoxyribonucleoside monophosphate catabolic process"/>
    <property type="evidence" value="ECO:0007669"/>
    <property type="project" value="InterPro"/>
</dbReference>
<feature type="binding site" description="in other chain" evidence="6">
    <location>
        <position position="19"/>
    </location>
    <ligand>
        <name>substrate</name>
        <note>ligand shared between homodimeric partners</note>
    </ligand>
</feature>
<dbReference type="GO" id="GO:0006163">
    <property type="term" value="P:purine nucleotide metabolic process"/>
    <property type="evidence" value="ECO:0007669"/>
    <property type="project" value="UniProtKB-ARBA"/>
</dbReference>
<dbReference type="SUPFAM" id="SSF52309">
    <property type="entry name" value="N-(deoxy)ribosyltransferase-like"/>
    <property type="match status" value="1"/>
</dbReference>
<evidence type="ECO:0000256" key="2">
    <source>
        <dbReference type="ARBA" id="ARBA00022801"/>
    </source>
</evidence>
<keyword evidence="4 6" id="KW-0326">Glycosidase</keyword>
<evidence type="ECO:0000256" key="5">
    <source>
        <dbReference type="ARBA" id="ARBA00047460"/>
    </source>
</evidence>
<comment type="caution">
    <text evidence="6">Lacks conserved residue(s) required for the propagation of feature annotation.</text>
</comment>
<evidence type="ECO:0000313" key="7">
    <source>
        <dbReference type="EMBL" id="OGG73173.1"/>
    </source>
</evidence>
<comment type="caution">
    <text evidence="7">The sequence shown here is derived from an EMBL/GenBank/DDBJ whole genome shotgun (WGS) entry which is preliminary data.</text>
</comment>
<comment type="similarity">
    <text evidence="6">Belongs to the 2'-deoxynucleoside 5'-phosphate N-hydrolase 1 family.</text>
</comment>
<dbReference type="Proteomes" id="UP000177306">
    <property type="component" value="Unassembled WGS sequence"/>
</dbReference>
<dbReference type="Pfam" id="PF05014">
    <property type="entry name" value="Nuc_deoxyrib_tr"/>
    <property type="match status" value="1"/>
</dbReference>
<dbReference type="InterPro" id="IPR051239">
    <property type="entry name" value="2'-dNMP_N-hydrolase"/>
</dbReference>
<evidence type="ECO:0000256" key="3">
    <source>
        <dbReference type="ARBA" id="ARBA00023080"/>
    </source>
</evidence>
<evidence type="ECO:0000256" key="1">
    <source>
        <dbReference type="ARBA" id="ARBA00011407"/>
    </source>
</evidence>
<evidence type="ECO:0000256" key="6">
    <source>
        <dbReference type="HAMAP-Rule" id="MF_03036"/>
    </source>
</evidence>
<evidence type="ECO:0000256" key="4">
    <source>
        <dbReference type="ARBA" id="ARBA00023295"/>
    </source>
</evidence>
<name>A0A1F6EHS2_9BACT</name>
<protein>
    <recommendedName>
        <fullName evidence="6">Putative 2'-deoxynucleoside 5'-phosphate N-hydrolase 1</fullName>
        <ecNumber evidence="6">3.2.2.-</ecNumber>
    </recommendedName>
</protein>
<dbReference type="HAMAP" id="MF_03036">
    <property type="entry name" value="Nuc_phosphate_hydrolase"/>
    <property type="match status" value="1"/>
</dbReference>